<feature type="region of interest" description="Disordered" evidence="1">
    <location>
        <begin position="1"/>
        <end position="79"/>
    </location>
</feature>
<evidence type="ECO:0000313" key="3">
    <source>
        <dbReference type="Proteomes" id="UP001605036"/>
    </source>
</evidence>
<organism evidence="2 3">
    <name type="scientific">Riccia fluitans</name>
    <dbReference type="NCBI Taxonomy" id="41844"/>
    <lineage>
        <taxon>Eukaryota</taxon>
        <taxon>Viridiplantae</taxon>
        <taxon>Streptophyta</taxon>
        <taxon>Embryophyta</taxon>
        <taxon>Marchantiophyta</taxon>
        <taxon>Marchantiopsida</taxon>
        <taxon>Marchantiidae</taxon>
        <taxon>Marchantiales</taxon>
        <taxon>Ricciaceae</taxon>
        <taxon>Riccia</taxon>
    </lineage>
</organism>
<accession>A0ABD1XXI8</accession>
<dbReference type="EMBL" id="JBHFFA010000007">
    <property type="protein sequence ID" value="KAL2613602.1"/>
    <property type="molecule type" value="Genomic_DNA"/>
</dbReference>
<comment type="caution">
    <text evidence="2">The sequence shown here is derived from an EMBL/GenBank/DDBJ whole genome shotgun (WGS) entry which is preliminary data.</text>
</comment>
<gene>
    <name evidence="2" type="ORF">R1flu_025294</name>
</gene>
<reference evidence="2 3" key="1">
    <citation type="submission" date="2024-09" db="EMBL/GenBank/DDBJ databases">
        <title>Chromosome-scale assembly of Riccia fluitans.</title>
        <authorList>
            <person name="Paukszto L."/>
            <person name="Sawicki J."/>
            <person name="Karawczyk K."/>
            <person name="Piernik-Szablinska J."/>
            <person name="Szczecinska M."/>
            <person name="Mazdziarz M."/>
        </authorList>
    </citation>
    <scope>NUCLEOTIDE SEQUENCE [LARGE SCALE GENOMIC DNA]</scope>
    <source>
        <strain evidence="2">Rf_01</strain>
        <tissue evidence="2">Aerial parts of the thallus</tissue>
    </source>
</reference>
<protein>
    <submittedName>
        <fullName evidence="2">Uncharacterized protein</fullName>
    </submittedName>
</protein>
<feature type="compositionally biased region" description="Basic and acidic residues" evidence="1">
    <location>
        <begin position="1"/>
        <end position="10"/>
    </location>
</feature>
<proteinExistence type="predicted"/>
<dbReference type="Proteomes" id="UP001605036">
    <property type="component" value="Unassembled WGS sequence"/>
</dbReference>
<sequence length="79" mass="9203">MQEVKREAKVEMLNAKKRRNAKPETWKRNRERVAERSEARSTCAKREAEQERKSDGSGVEGENGSRVRRGRVTCEVTER</sequence>
<dbReference type="AlphaFoldDB" id="A0ABD1XXI8"/>
<keyword evidence="3" id="KW-1185">Reference proteome</keyword>
<feature type="compositionally biased region" description="Basic and acidic residues" evidence="1">
    <location>
        <begin position="21"/>
        <end position="55"/>
    </location>
</feature>
<name>A0ABD1XXI8_9MARC</name>
<evidence type="ECO:0000313" key="2">
    <source>
        <dbReference type="EMBL" id="KAL2613602.1"/>
    </source>
</evidence>
<evidence type="ECO:0000256" key="1">
    <source>
        <dbReference type="SAM" id="MobiDB-lite"/>
    </source>
</evidence>